<evidence type="ECO:0000313" key="3">
    <source>
        <dbReference type="Proteomes" id="UP000032141"/>
    </source>
</evidence>
<evidence type="ECO:0000256" key="1">
    <source>
        <dbReference type="SAM" id="MobiDB-lite"/>
    </source>
</evidence>
<feature type="region of interest" description="Disordered" evidence="1">
    <location>
        <begin position="419"/>
        <end position="440"/>
    </location>
</feature>
<reference evidence="2" key="2">
    <citation type="submission" date="2015-03" db="UniProtKB">
        <authorList>
            <consortium name="EnsemblPlants"/>
        </authorList>
    </citation>
    <scope>IDENTIFICATION</scope>
</reference>
<dbReference type="HOGENOM" id="CLU_613036_0_0_1"/>
<reference evidence="2 3" key="1">
    <citation type="journal article" date="2014" name="Genome Biol.">
        <title>Transcriptome and methylome profiling reveals relics of genome dominance in the mesopolyploid Brassica oleracea.</title>
        <authorList>
            <person name="Parkin I.A."/>
            <person name="Koh C."/>
            <person name="Tang H."/>
            <person name="Robinson S.J."/>
            <person name="Kagale S."/>
            <person name="Clarke W.E."/>
            <person name="Town C.D."/>
            <person name="Nixon J."/>
            <person name="Krishnakumar V."/>
            <person name="Bidwell S.L."/>
            <person name="Denoeud F."/>
            <person name="Belcram H."/>
            <person name="Links M.G."/>
            <person name="Just J."/>
            <person name="Clarke C."/>
            <person name="Bender T."/>
            <person name="Huebert T."/>
            <person name="Mason A.S."/>
            <person name="Pires J.C."/>
            <person name="Barker G."/>
            <person name="Moore J."/>
            <person name="Walley P.G."/>
            <person name="Manoli S."/>
            <person name="Batley J."/>
            <person name="Edwards D."/>
            <person name="Nelson M.N."/>
            <person name="Wang X."/>
            <person name="Paterson A.H."/>
            <person name="King G."/>
            <person name="Bancroft I."/>
            <person name="Chalhoub B."/>
            <person name="Sharpe A.G."/>
        </authorList>
    </citation>
    <scope>NUCLEOTIDE SEQUENCE</scope>
    <source>
        <strain evidence="2 3">cv. TO1000</strain>
    </source>
</reference>
<evidence type="ECO:0000313" key="2">
    <source>
        <dbReference type="EnsemblPlants" id="Bo5g096950.1"/>
    </source>
</evidence>
<dbReference type="CDD" id="cd00303">
    <property type="entry name" value="retropepsin_like"/>
    <property type="match status" value="1"/>
</dbReference>
<dbReference type="InterPro" id="IPR021109">
    <property type="entry name" value="Peptidase_aspartic_dom_sf"/>
</dbReference>
<dbReference type="Gramene" id="Bo5g096950.1">
    <property type="protein sequence ID" value="Bo5g096950.1"/>
    <property type="gene ID" value="Bo5g096950"/>
</dbReference>
<accession>A0A0D3CH83</accession>
<dbReference type="AlphaFoldDB" id="A0A0D3CH83"/>
<sequence>MPYTNTSSTRFYSINPSFCQNTESTIISFHRWEFTRITCLLISTGSKIRTCQKKFFVFTGIQWLYQYISTQFTDPQRGHKECLSTFLTWFAPLSVWKGKLWKSAKATGLSFKKLRSQGGLNLSSTLIQYTSFTAQFKSTTKPAKFTRYLLSFTTTTTNKESDQISTSMTTRLPTTEVPIIRKGPTTRSGSRVIRAGFAKAVQELLAQEQTGFKQLLIQELADLKLEDTSEPLEVPHSFHSSQFSSIDQNEAGLTISTFILNPSNQLASGELLVTRRALSTLFDPETIQRENIFHTRCSIDHKVCSLIIDGGSCTNVASKYLVDKLGLVKTAHPRPYRLKWLNDETELKIAEQVAVSFGIGKYHDQVKCDVVPMQAGHILLGRPWQFDKETLHHGRTNIYSFTHNNKKHSLAPLSPQEVHDMQKAMAQSSQQRNPKSFSCVKPLRAAA</sequence>
<keyword evidence="3" id="KW-1185">Reference proteome</keyword>
<dbReference type="eggNOG" id="KOG0017">
    <property type="taxonomic scope" value="Eukaryota"/>
</dbReference>
<proteinExistence type="predicted"/>
<dbReference type="PANTHER" id="PTHR35046:SF9">
    <property type="entry name" value="RNA-DIRECTED DNA POLYMERASE"/>
    <property type="match status" value="1"/>
</dbReference>
<dbReference type="PANTHER" id="PTHR35046">
    <property type="entry name" value="ZINC KNUCKLE (CCHC-TYPE) FAMILY PROTEIN"/>
    <property type="match status" value="1"/>
</dbReference>
<dbReference type="EnsemblPlants" id="Bo5g096950.1">
    <property type="protein sequence ID" value="Bo5g096950.1"/>
    <property type="gene ID" value="Bo5g096950"/>
</dbReference>
<dbReference type="Gene3D" id="2.40.70.10">
    <property type="entry name" value="Acid Proteases"/>
    <property type="match status" value="1"/>
</dbReference>
<organism evidence="2 3">
    <name type="scientific">Brassica oleracea var. oleracea</name>
    <dbReference type="NCBI Taxonomy" id="109376"/>
    <lineage>
        <taxon>Eukaryota</taxon>
        <taxon>Viridiplantae</taxon>
        <taxon>Streptophyta</taxon>
        <taxon>Embryophyta</taxon>
        <taxon>Tracheophyta</taxon>
        <taxon>Spermatophyta</taxon>
        <taxon>Magnoliopsida</taxon>
        <taxon>eudicotyledons</taxon>
        <taxon>Gunneridae</taxon>
        <taxon>Pentapetalae</taxon>
        <taxon>rosids</taxon>
        <taxon>malvids</taxon>
        <taxon>Brassicales</taxon>
        <taxon>Brassicaceae</taxon>
        <taxon>Brassiceae</taxon>
        <taxon>Brassica</taxon>
    </lineage>
</organism>
<name>A0A0D3CH83_BRAOL</name>
<feature type="compositionally biased region" description="Polar residues" evidence="1">
    <location>
        <begin position="425"/>
        <end position="436"/>
    </location>
</feature>
<protein>
    <submittedName>
        <fullName evidence="2">Uncharacterized protein</fullName>
    </submittedName>
</protein>
<dbReference type="Proteomes" id="UP000032141">
    <property type="component" value="Chromosome C5"/>
</dbReference>